<protein>
    <submittedName>
        <fullName evidence="1">Uncharacterized protein</fullName>
    </submittedName>
</protein>
<comment type="caution">
    <text evidence="1">The sequence shown here is derived from an EMBL/GenBank/DDBJ whole genome shotgun (WGS) entry which is preliminary data.</text>
</comment>
<dbReference type="Proteomes" id="UP000050816">
    <property type="component" value="Unassembled WGS sequence"/>
</dbReference>
<evidence type="ECO:0000313" key="1">
    <source>
        <dbReference type="EMBL" id="KRL92350.1"/>
    </source>
</evidence>
<dbReference type="RefSeq" id="WP_056953431.1">
    <property type="nucleotide sequence ID" value="NZ_AZFK01000005.1"/>
</dbReference>
<dbReference type="EMBL" id="AZFK01000005">
    <property type="protein sequence ID" value="KRL92350.1"/>
    <property type="molecule type" value="Genomic_DNA"/>
</dbReference>
<name>A0A0R1UGB1_9LACO</name>
<accession>A0A0R1UGB1</accession>
<dbReference type="AlphaFoldDB" id="A0A0R1UGB1"/>
<sequence length="81" mass="9280">MQLNENESRLRRLLAYKAVLMSAKLDRAHVSTMTAEEYFKLAHDFKVQAEELVVMAKQFEQEAVQHYGRADSDNPAANPLN</sequence>
<reference evidence="1 2" key="1">
    <citation type="journal article" date="2015" name="Genome Announc.">
        <title>Expanding the biotechnology potential of lactobacilli through comparative genomics of 213 strains and associated genera.</title>
        <authorList>
            <person name="Sun Z."/>
            <person name="Harris H.M."/>
            <person name="McCann A."/>
            <person name="Guo C."/>
            <person name="Argimon S."/>
            <person name="Zhang W."/>
            <person name="Yang X."/>
            <person name="Jeffery I.B."/>
            <person name="Cooney J.C."/>
            <person name="Kagawa T.F."/>
            <person name="Liu W."/>
            <person name="Song Y."/>
            <person name="Salvetti E."/>
            <person name="Wrobel A."/>
            <person name="Rasinkangas P."/>
            <person name="Parkhill J."/>
            <person name="Rea M.C."/>
            <person name="O'Sullivan O."/>
            <person name="Ritari J."/>
            <person name="Douillard F.P."/>
            <person name="Paul Ross R."/>
            <person name="Yang R."/>
            <person name="Briner A.E."/>
            <person name="Felis G.E."/>
            <person name="de Vos W.M."/>
            <person name="Barrangou R."/>
            <person name="Klaenhammer T.R."/>
            <person name="Caufield P.W."/>
            <person name="Cui Y."/>
            <person name="Zhang H."/>
            <person name="O'Toole P.W."/>
        </authorList>
    </citation>
    <scope>NUCLEOTIDE SEQUENCE [LARGE SCALE GENOMIC DNA]</scope>
    <source>
        <strain evidence="1 2">DSM 15946</strain>
    </source>
</reference>
<proteinExistence type="predicted"/>
<evidence type="ECO:0000313" key="2">
    <source>
        <dbReference type="Proteomes" id="UP000050816"/>
    </source>
</evidence>
<organism evidence="1 2">
    <name type="scientific">Limosilactobacillus ingluviei DSM 15946</name>
    <dbReference type="NCBI Taxonomy" id="1423760"/>
    <lineage>
        <taxon>Bacteria</taxon>
        <taxon>Bacillati</taxon>
        <taxon>Bacillota</taxon>
        <taxon>Bacilli</taxon>
        <taxon>Lactobacillales</taxon>
        <taxon>Lactobacillaceae</taxon>
        <taxon>Limosilactobacillus</taxon>
    </lineage>
</organism>
<dbReference type="PATRIC" id="fig|1423760.3.peg.2103"/>
<gene>
    <name evidence="1" type="ORF">FC43_GL002005</name>
</gene>